<dbReference type="HAMAP" id="MF_03011">
    <property type="entry name" value="eIF3l"/>
    <property type="match status" value="1"/>
</dbReference>
<dbReference type="GO" id="GO:0003743">
    <property type="term" value="F:translation initiation factor activity"/>
    <property type="evidence" value="ECO:0007669"/>
    <property type="project" value="UniProtKB-UniRule"/>
</dbReference>
<organism evidence="7 8">
    <name type="scientific">Capsaspora owczarzaki (strain ATCC 30864)</name>
    <dbReference type="NCBI Taxonomy" id="595528"/>
    <lineage>
        <taxon>Eukaryota</taxon>
        <taxon>Filasterea</taxon>
        <taxon>Capsaspora</taxon>
    </lineage>
</organism>
<evidence type="ECO:0000313" key="7">
    <source>
        <dbReference type="EMBL" id="KJE96343.1"/>
    </source>
</evidence>
<evidence type="ECO:0000313" key="8">
    <source>
        <dbReference type="Proteomes" id="UP000008743"/>
    </source>
</evidence>
<comment type="similarity">
    <text evidence="4">Belongs to the eIF-3 subunit L family.</text>
</comment>
<feature type="region of interest" description="Disordered" evidence="5">
    <location>
        <begin position="17"/>
        <end position="37"/>
    </location>
</feature>
<reference evidence="8" key="1">
    <citation type="submission" date="2011-02" db="EMBL/GenBank/DDBJ databases">
        <title>The Genome Sequence of Capsaspora owczarzaki ATCC 30864.</title>
        <authorList>
            <person name="Russ C."/>
            <person name="Cuomo C."/>
            <person name="Burger G."/>
            <person name="Gray M.W."/>
            <person name="Holland P.W.H."/>
            <person name="King N."/>
            <person name="Lang F.B.F."/>
            <person name="Roger A.J."/>
            <person name="Ruiz-Trillo I."/>
            <person name="Young S.K."/>
            <person name="Zeng Q."/>
            <person name="Gargeya S."/>
            <person name="Alvarado L."/>
            <person name="Berlin A."/>
            <person name="Chapman S.B."/>
            <person name="Chen Z."/>
            <person name="Freedman E."/>
            <person name="Gellesch M."/>
            <person name="Goldberg J."/>
            <person name="Griggs A."/>
            <person name="Gujja S."/>
            <person name="Heilman E."/>
            <person name="Heiman D."/>
            <person name="Howarth C."/>
            <person name="Mehta T."/>
            <person name="Neiman D."/>
            <person name="Pearson M."/>
            <person name="Roberts A."/>
            <person name="Saif S."/>
            <person name="Shea T."/>
            <person name="Shenoy N."/>
            <person name="Sisk P."/>
            <person name="Stolte C."/>
            <person name="Sykes S."/>
            <person name="White J."/>
            <person name="Yandava C."/>
            <person name="Haas B."/>
            <person name="Nusbaum C."/>
            <person name="Birren B."/>
        </authorList>
    </citation>
    <scope>NUCLEOTIDE SEQUENCE</scope>
    <source>
        <strain evidence="8">ATCC 30864</strain>
    </source>
</reference>
<dbReference type="STRING" id="595528.A0A0D2WVP7"/>
<dbReference type="Pfam" id="PF10255">
    <property type="entry name" value="Paf67"/>
    <property type="match status" value="1"/>
</dbReference>
<dbReference type="eggNOG" id="KOG3677">
    <property type="taxonomic scope" value="Eukaryota"/>
</dbReference>
<dbReference type="InParanoid" id="A0A0D2WVP7"/>
<evidence type="ECO:0000256" key="1">
    <source>
        <dbReference type="ARBA" id="ARBA00022490"/>
    </source>
</evidence>
<evidence type="ECO:0000256" key="5">
    <source>
        <dbReference type="SAM" id="MobiDB-lite"/>
    </source>
</evidence>
<keyword evidence="2 4" id="KW-0396">Initiation factor</keyword>
<gene>
    <name evidence="7" type="ORF">CAOG_006683</name>
</gene>
<evidence type="ECO:0000256" key="4">
    <source>
        <dbReference type="HAMAP-Rule" id="MF_03011"/>
    </source>
</evidence>
<name>A0A0D2WVP7_CAPO3</name>
<dbReference type="Proteomes" id="UP000008743">
    <property type="component" value="Unassembled WGS sequence"/>
</dbReference>
<dbReference type="GO" id="GO:0016282">
    <property type="term" value="C:eukaryotic 43S preinitiation complex"/>
    <property type="evidence" value="ECO:0007669"/>
    <property type="project" value="UniProtKB-UniRule"/>
</dbReference>
<keyword evidence="3 4" id="KW-0648">Protein biosynthesis</keyword>
<keyword evidence="8" id="KW-1185">Reference proteome</keyword>
<dbReference type="PROSITE" id="PS50250">
    <property type="entry name" value="PCI"/>
    <property type="match status" value="1"/>
</dbReference>
<comment type="subunit">
    <text evidence="4">Component of the eukaryotic translation initiation factor 3 (eIF-3) complex.</text>
</comment>
<dbReference type="GO" id="GO:0033290">
    <property type="term" value="C:eukaryotic 48S preinitiation complex"/>
    <property type="evidence" value="ECO:0007669"/>
    <property type="project" value="UniProtKB-UniRule"/>
</dbReference>
<dbReference type="OrthoDB" id="15082at2759"/>
<proteinExistence type="inferred from homology"/>
<comment type="function">
    <text evidence="4">Component of the eukaryotic translation initiation factor 3 (eIF-3) complex, which is involved in protein synthesis of a specialized repertoire of mRNAs and, together with other initiation factors, stimulates binding of mRNA and methionyl-tRNAi to the 40S ribosome. The eIF-3 complex specifically targets and initiates translation of a subset of mRNAs involved in cell proliferation.</text>
</comment>
<dbReference type="AlphaFoldDB" id="A0A0D2WVP7"/>
<dbReference type="RefSeq" id="XP_004344304.2">
    <property type="nucleotide sequence ID" value="XM_004344254.2"/>
</dbReference>
<dbReference type="InterPro" id="IPR000717">
    <property type="entry name" value="PCI_dom"/>
</dbReference>
<protein>
    <recommendedName>
        <fullName evidence="4">Eukaryotic translation initiation factor 3 subunit L</fullName>
        <shortName evidence="4">eIF3l</shortName>
    </recommendedName>
</protein>
<dbReference type="PhylomeDB" id="A0A0D2WVP7"/>
<evidence type="ECO:0000256" key="2">
    <source>
        <dbReference type="ARBA" id="ARBA00022540"/>
    </source>
</evidence>
<dbReference type="PANTHER" id="PTHR13242">
    <property type="entry name" value="EUKARYOTIC TRANSLATION INITIATION FACTOR 3"/>
    <property type="match status" value="1"/>
</dbReference>
<accession>A0A0D2WVP7</accession>
<dbReference type="EMBL" id="KE346371">
    <property type="protein sequence ID" value="KJE96343.1"/>
    <property type="molecule type" value="Genomic_DNA"/>
</dbReference>
<keyword evidence="1 4" id="KW-0963">Cytoplasm</keyword>
<evidence type="ECO:0000259" key="6">
    <source>
        <dbReference type="PROSITE" id="PS50250"/>
    </source>
</evidence>
<feature type="domain" description="PCI" evidence="6">
    <location>
        <begin position="382"/>
        <end position="576"/>
    </location>
</feature>
<dbReference type="GO" id="GO:0005852">
    <property type="term" value="C:eukaryotic translation initiation factor 3 complex"/>
    <property type="evidence" value="ECO:0007669"/>
    <property type="project" value="UniProtKB-UniRule"/>
</dbReference>
<sequence>MFSDSIEIETEAMGTYVPSSANNRSGRRGNNDGNYAAFQQGDFPMSSGAGLFGSAEAAGAIPIGAATSAGLFGTPGANVAAAAAAATAGAGAGAGASSAAAAAAATSTTNGIPDIVAKFLIFFQRTLAENKNVNEITSVYDGGFAQTTERYYKNAPWPSADLIAPLVDNDTFFLILYKELYYRHIYARLTPTLEQRLESYENYCDLFDFILNRDQPVDIELPNQWLWDMIDEFIYQFQSFCQLRARADTKTPEELAFFEANPQVWDVHSVLIILHSLAEKSNINQQLELQRVGGPNAEGLAAVAGEFGSRGLYRQLGFFALIGLCRLHCQLGDYYQALKVLDSLDFGRRGMHFKVPACQITAYYYVGFAYFMLRRYQDVVRTLSSILLLMLRTRLGNFGPSHQVDMSSKKNEQMYALLGMAVAFNPQRLDETLQATLREKLGEKYQKLQKGDEATFEELFKAACPKFIAPVVSDTPSNPLALQQRLFLAEMKQQILLPAIRSYLKLYTTMPIAKLASFLDVDTDTCRTQLLSYKHKMRSVVWSQGPPLSGEFHSTSDIDFYLNKDMIHIADTKVARRYGSVFIKLISNSRTPNDKLASA</sequence>
<evidence type="ECO:0000256" key="3">
    <source>
        <dbReference type="ARBA" id="ARBA00022917"/>
    </source>
</evidence>
<dbReference type="GO" id="GO:0001732">
    <property type="term" value="P:formation of cytoplasmic translation initiation complex"/>
    <property type="evidence" value="ECO:0007669"/>
    <property type="project" value="UniProtKB-UniRule"/>
</dbReference>
<comment type="subcellular location">
    <subcellularLocation>
        <location evidence="4">Cytoplasm</location>
    </subcellularLocation>
</comment>
<dbReference type="InterPro" id="IPR019382">
    <property type="entry name" value="eIF3l"/>
</dbReference>
<dbReference type="PANTHER" id="PTHR13242:SF0">
    <property type="entry name" value="EUKARYOTIC TRANSLATION INITIATION FACTOR 3 SUBUNIT L"/>
    <property type="match status" value="1"/>
</dbReference>